<feature type="domain" description="Copper amine oxidase N3-terminal" evidence="16">
    <location>
        <begin position="105"/>
        <end position="200"/>
    </location>
</feature>
<dbReference type="EMBL" id="JACHBQ010000001">
    <property type="protein sequence ID" value="MBB5643194.1"/>
    <property type="molecule type" value="Genomic_DNA"/>
</dbReference>
<comment type="cofactor">
    <cofactor evidence="3">
        <name>Zn(2+)</name>
        <dbReference type="ChEBI" id="CHEBI:29105"/>
    </cofactor>
</comment>
<dbReference type="GO" id="GO:0048038">
    <property type="term" value="F:quinone binding"/>
    <property type="evidence" value="ECO:0007669"/>
    <property type="project" value="InterPro"/>
</dbReference>
<evidence type="ECO:0000313" key="18">
    <source>
        <dbReference type="EMBL" id="MBB5643194.1"/>
    </source>
</evidence>
<evidence type="ECO:0000256" key="9">
    <source>
        <dbReference type="ARBA" id="ARBA00023008"/>
    </source>
</evidence>
<feature type="domain" description="AGAO-like N2" evidence="17">
    <location>
        <begin position="18"/>
        <end position="93"/>
    </location>
</feature>
<feature type="compositionally biased region" description="Basic and acidic residues" evidence="14">
    <location>
        <begin position="653"/>
        <end position="676"/>
    </location>
</feature>
<organism evidence="18 19">
    <name type="scientific">Cryobacterium roopkundense</name>
    <dbReference type="NCBI Taxonomy" id="1001240"/>
    <lineage>
        <taxon>Bacteria</taxon>
        <taxon>Bacillati</taxon>
        <taxon>Actinomycetota</taxon>
        <taxon>Actinomycetes</taxon>
        <taxon>Micrococcales</taxon>
        <taxon>Microbacteriaceae</taxon>
        <taxon>Cryobacterium</taxon>
    </lineage>
</organism>
<evidence type="ECO:0000256" key="6">
    <source>
        <dbReference type="ARBA" id="ARBA00022723"/>
    </source>
</evidence>
<dbReference type="GO" id="GO:0009308">
    <property type="term" value="P:amine metabolic process"/>
    <property type="evidence" value="ECO:0007669"/>
    <property type="project" value="UniProtKB-UniRule"/>
</dbReference>
<dbReference type="Gene3D" id="2.70.98.20">
    <property type="entry name" value="Copper amine oxidase, catalytic domain"/>
    <property type="match status" value="1"/>
</dbReference>
<evidence type="ECO:0000256" key="1">
    <source>
        <dbReference type="ARBA" id="ARBA00001935"/>
    </source>
</evidence>
<evidence type="ECO:0000256" key="4">
    <source>
        <dbReference type="ARBA" id="ARBA00007983"/>
    </source>
</evidence>
<accession>A0A7W9E692</accession>
<dbReference type="PROSITE" id="PS01164">
    <property type="entry name" value="COPPER_AMINE_OXID_1"/>
    <property type="match status" value="1"/>
</dbReference>
<proteinExistence type="inferred from homology"/>
<dbReference type="SUPFAM" id="SSF54416">
    <property type="entry name" value="Amine oxidase N-terminal region"/>
    <property type="match status" value="2"/>
</dbReference>
<dbReference type="PANTHER" id="PTHR10638">
    <property type="entry name" value="COPPER AMINE OXIDASE"/>
    <property type="match status" value="1"/>
</dbReference>
<evidence type="ECO:0000256" key="13">
    <source>
        <dbReference type="RuleBase" id="RU000672"/>
    </source>
</evidence>
<evidence type="ECO:0000256" key="3">
    <source>
        <dbReference type="ARBA" id="ARBA00001947"/>
    </source>
</evidence>
<dbReference type="InterPro" id="IPR015798">
    <property type="entry name" value="Cu_amine_oxidase_C"/>
</dbReference>
<comment type="cofactor">
    <cofactor evidence="1">
        <name>Cu cation</name>
        <dbReference type="ChEBI" id="CHEBI:23378"/>
    </cofactor>
</comment>
<dbReference type="InterPro" id="IPR000269">
    <property type="entry name" value="Cu_amine_oxidase"/>
</dbReference>
<evidence type="ECO:0000256" key="2">
    <source>
        <dbReference type="ARBA" id="ARBA00001936"/>
    </source>
</evidence>
<evidence type="ECO:0000256" key="10">
    <source>
        <dbReference type="ARBA" id="ARBA00023211"/>
    </source>
</evidence>
<dbReference type="InterPro" id="IPR016182">
    <property type="entry name" value="Cu_amine_oxidase_N-reg"/>
</dbReference>
<dbReference type="NCBIfam" id="NF008559">
    <property type="entry name" value="PRK11504.1"/>
    <property type="match status" value="1"/>
</dbReference>
<gene>
    <name evidence="18" type="ORF">BJ997_003742</name>
</gene>
<feature type="active site" description="Schiff-base intermediate with substrate; via topaquinone" evidence="11">
    <location>
        <position position="397"/>
    </location>
</feature>
<sequence length="676" mass="76118">MSPSHARTTGMHPLDPLTAEEFSGASAILAREHGVAAGWRFASIELVEPSRQAISDFEQHGAVPERLARLVVLHRAENATYTSVVSLTHDRVLEFTHVPGVQANFTVDEWDEADAALRVHPDVIAALAKRGITDLDLVFIDTWTYGDAVIPDQYRGHRLGWCDIWVRASAEANPYAGPVNGLHLVLDVNTMELLEIEDSFTVDTPEIMGEYVPHLVPERIRAQSVRPPRTPLDIVQPEGAGFTIDGHLIQWQGWSMRVGFNYREGMTLHRVGYRDGSAVGGERVRPIANRLSFSEMVVPYRDPSVDHFRRTAFDIGEWGLGFMTTSLELGCDCLGEVQYIDAVLHNSAGEPYDIPNAFCVHEEDNAVLWKHVDHNGNVEVRRMRRLVVSFHVTVANYEYLVYWRFYEDGNIECEVRATGIMVVTHIDEGQPHPNGTLVDKRTYAPIHQHFIVARMDLDIDGTENTVFRSETQIQPTSTENPHGLGLTQVNTPIEQEGFDDFDWNTQRAWKVVNENSLNGLGTPVSYKLVPSGAIPSFFDPSAPAFQRAQVIGHTVWVTPNDESERWPCGEFVNQSSVDHGLPEWIQAERPVRNTDLVLWYVFGIHHITRPEDWPIMPSDTVAFWLKPVGFFDRNPSLDVAPSPSAHCAPGQDHALHDHDHDHDHTQHDQHHQEVAE</sequence>
<keyword evidence="9 13" id="KW-0186">Copper</keyword>
<reference evidence="18 19" key="1">
    <citation type="submission" date="2020-08" db="EMBL/GenBank/DDBJ databases">
        <title>Sequencing the genomes of 1000 actinobacteria strains.</title>
        <authorList>
            <person name="Klenk H.-P."/>
        </authorList>
    </citation>
    <scope>NUCLEOTIDE SEQUENCE [LARGE SCALE GENOMIC DNA]</scope>
    <source>
        <strain evidence="18 19">DSM 21065</strain>
    </source>
</reference>
<name>A0A7W9E692_9MICO</name>
<dbReference type="InterPro" id="IPR036460">
    <property type="entry name" value="Cu_amine_oxidase_C_sf"/>
</dbReference>
<evidence type="ECO:0000259" key="16">
    <source>
        <dbReference type="Pfam" id="PF02728"/>
    </source>
</evidence>
<dbReference type="Pfam" id="PF01179">
    <property type="entry name" value="Cu_amine_oxid"/>
    <property type="match status" value="1"/>
</dbReference>
<dbReference type="SUPFAM" id="SSF49998">
    <property type="entry name" value="Amine oxidase catalytic domain"/>
    <property type="match status" value="1"/>
</dbReference>
<keyword evidence="8 13" id="KW-0560">Oxidoreductase</keyword>
<feature type="region of interest" description="Disordered" evidence="14">
    <location>
        <begin position="641"/>
        <end position="676"/>
    </location>
</feature>
<evidence type="ECO:0000259" key="15">
    <source>
        <dbReference type="Pfam" id="PF01179"/>
    </source>
</evidence>
<keyword evidence="10" id="KW-0464">Manganese</keyword>
<feature type="modified residue" description="2',4',5'-topaquinone" evidence="12">
    <location>
        <position position="397"/>
    </location>
</feature>
<evidence type="ECO:0000256" key="11">
    <source>
        <dbReference type="PIRSR" id="PIRSR600269-50"/>
    </source>
</evidence>
<dbReference type="InterPro" id="IPR049948">
    <property type="entry name" value="Cu_Am_ox_TPQ-bd"/>
</dbReference>
<feature type="domain" description="Copper amine oxidase catalytic" evidence="15">
    <location>
        <begin position="233"/>
        <end position="637"/>
    </location>
</feature>
<feature type="active site" description="Proton acceptor" evidence="11">
    <location>
        <position position="314"/>
    </location>
</feature>
<dbReference type="PANTHER" id="PTHR10638:SF86">
    <property type="entry name" value="COPPER AMINE OXIDASE 1-RELATED"/>
    <property type="match status" value="1"/>
</dbReference>
<comment type="caution">
    <text evidence="18">The sequence shown here is derived from an EMBL/GenBank/DDBJ whole genome shotgun (WGS) entry which is preliminary data.</text>
</comment>
<dbReference type="AlphaFoldDB" id="A0A7W9E692"/>
<evidence type="ECO:0000259" key="17">
    <source>
        <dbReference type="Pfam" id="PF21994"/>
    </source>
</evidence>
<dbReference type="InterPro" id="IPR015802">
    <property type="entry name" value="Cu_amine_oxidase_N3"/>
</dbReference>
<dbReference type="Gene3D" id="3.10.450.40">
    <property type="match status" value="2"/>
</dbReference>
<dbReference type="InterPro" id="IPR054157">
    <property type="entry name" value="AGAO-like_N2"/>
</dbReference>
<comment type="similarity">
    <text evidence="4 13">Belongs to the copper/topaquinone oxidase family.</text>
</comment>
<comment type="cofactor">
    <cofactor evidence="13">
        <name>Cu cation</name>
        <dbReference type="ChEBI" id="CHEBI:23378"/>
    </cofactor>
    <text evidence="13">Contains 1 topaquinone per subunit.</text>
</comment>
<dbReference type="GO" id="GO:0005507">
    <property type="term" value="F:copper ion binding"/>
    <property type="evidence" value="ECO:0007669"/>
    <property type="project" value="InterPro"/>
</dbReference>
<dbReference type="GO" id="GO:0008131">
    <property type="term" value="F:primary methylamine oxidase activity"/>
    <property type="evidence" value="ECO:0007669"/>
    <property type="project" value="InterPro"/>
</dbReference>
<evidence type="ECO:0000256" key="14">
    <source>
        <dbReference type="SAM" id="MobiDB-lite"/>
    </source>
</evidence>
<evidence type="ECO:0000256" key="12">
    <source>
        <dbReference type="PIRSR" id="PIRSR600269-51"/>
    </source>
</evidence>
<comment type="PTM">
    <text evidence="12 13">Topaquinone (TPQ) is generated by copper-dependent autoxidation of a specific tyrosyl residue.</text>
</comment>
<dbReference type="RefSeq" id="WP_236628928.1">
    <property type="nucleotide sequence ID" value="NZ_JACHBQ010000001.1"/>
</dbReference>
<evidence type="ECO:0000256" key="8">
    <source>
        <dbReference type="ARBA" id="ARBA00023002"/>
    </source>
</evidence>
<keyword evidence="7 11" id="KW-0801">TPQ</keyword>
<dbReference type="Proteomes" id="UP000561726">
    <property type="component" value="Unassembled WGS sequence"/>
</dbReference>
<dbReference type="Pfam" id="PF02728">
    <property type="entry name" value="Cu_amine_oxidN3"/>
    <property type="match status" value="1"/>
</dbReference>
<evidence type="ECO:0000256" key="5">
    <source>
        <dbReference type="ARBA" id="ARBA00011738"/>
    </source>
</evidence>
<keyword evidence="6 13" id="KW-0479">Metal-binding</keyword>
<dbReference type="Pfam" id="PF21994">
    <property type="entry name" value="AGAO-like_N2"/>
    <property type="match status" value="1"/>
</dbReference>
<evidence type="ECO:0000256" key="7">
    <source>
        <dbReference type="ARBA" id="ARBA00022772"/>
    </source>
</evidence>
<dbReference type="EC" id="1.4.3.-" evidence="13"/>
<protein>
    <recommendedName>
        <fullName evidence="13">Amine oxidase</fullName>
        <ecNumber evidence="13">1.4.3.-</ecNumber>
    </recommendedName>
</protein>
<comment type="subunit">
    <text evidence="5">Homodimer.</text>
</comment>
<evidence type="ECO:0000313" key="19">
    <source>
        <dbReference type="Proteomes" id="UP000561726"/>
    </source>
</evidence>
<comment type="cofactor">
    <cofactor evidence="2">
        <name>Mn(2+)</name>
        <dbReference type="ChEBI" id="CHEBI:29035"/>
    </cofactor>
</comment>